<protein>
    <recommendedName>
        <fullName evidence="4">TATA box-binding protein-associated factor RNA polymerase I subunit C</fullName>
    </recommendedName>
</protein>
<organism evidence="2 3">
    <name type="scientific">Cloeon dipterum</name>
    <dbReference type="NCBI Taxonomy" id="197152"/>
    <lineage>
        <taxon>Eukaryota</taxon>
        <taxon>Metazoa</taxon>
        <taxon>Ecdysozoa</taxon>
        <taxon>Arthropoda</taxon>
        <taxon>Hexapoda</taxon>
        <taxon>Insecta</taxon>
        <taxon>Pterygota</taxon>
        <taxon>Palaeoptera</taxon>
        <taxon>Ephemeroptera</taxon>
        <taxon>Pisciforma</taxon>
        <taxon>Baetidae</taxon>
        <taxon>Cloeon</taxon>
    </lineage>
</organism>
<feature type="region of interest" description="Disordered" evidence="1">
    <location>
        <begin position="35"/>
        <end position="56"/>
    </location>
</feature>
<evidence type="ECO:0000256" key="1">
    <source>
        <dbReference type="SAM" id="MobiDB-lite"/>
    </source>
</evidence>
<reference evidence="2 3" key="1">
    <citation type="submission" date="2020-04" db="EMBL/GenBank/DDBJ databases">
        <authorList>
            <person name="Alioto T."/>
            <person name="Alioto T."/>
            <person name="Gomez Garrido J."/>
        </authorList>
    </citation>
    <scope>NUCLEOTIDE SEQUENCE [LARGE SCALE GENOMIC DNA]</scope>
</reference>
<evidence type="ECO:0000313" key="3">
    <source>
        <dbReference type="Proteomes" id="UP000494165"/>
    </source>
</evidence>
<proteinExistence type="predicted"/>
<comment type="caution">
    <text evidence="2">The sequence shown here is derived from an EMBL/GenBank/DDBJ whole genome shotgun (WGS) entry which is preliminary data.</text>
</comment>
<accession>A0A8S1D1T8</accession>
<dbReference type="EMBL" id="CADEPI010000096">
    <property type="protein sequence ID" value="CAB3374285.1"/>
    <property type="molecule type" value="Genomic_DNA"/>
</dbReference>
<name>A0A8S1D1T8_9INSE</name>
<dbReference type="AlphaFoldDB" id="A0A8S1D1T8"/>
<dbReference type="Proteomes" id="UP000494165">
    <property type="component" value="Unassembled WGS sequence"/>
</dbReference>
<evidence type="ECO:0008006" key="4">
    <source>
        <dbReference type="Google" id="ProtNLM"/>
    </source>
</evidence>
<evidence type="ECO:0000313" key="2">
    <source>
        <dbReference type="EMBL" id="CAB3374285.1"/>
    </source>
</evidence>
<sequence length="813" mass="91654">MFWPSQFVETCHYNSEYESDYNAPSEVDLNHSQASNAQATKKVKVSEDPEETGPPRNRLVANAAIFNLAEYISSKTFDEDPHHAYGKLNRSTTEPEGVFFEEGATVEDYMNQFGVFPFKSDLPVPILSPTAATPLTVLRGGDPTFDLLEKKKYAYHRLNQYKPFVGIKYAYEKGARATVDLLRKTKSCPEKMVRVPKEMVYLAEAVELDPDPSFCAEYNWYVTGGALSISSVAGRNVLFSPGSSDLSSLVATPLKRKKSSPNRFSVQKDQKCEFRSLGGQIYQIKSLEFGDEAFIVTRQQRCCQFIKCSRQSRLKIESVHESPALCNDTFTSVELNPWNCAEYMTCTNSRVVNLYDVNSECVMNIKTPKKKGLPEMAIYTNDAENWGQIMRLWQWNKSHFSLNSQDEIFFTDESSAVLIDRRTESKPTVVLDIRNNISLFNDLMPCEAITLSCSSVVDAQMLYVATTHNLFSVDLRKPNQPAQCWSHCLSSPPVFISQSCYAENRELLLLCSSWQKEIVGITNEWSSLGDEPISRVQPFLLPSANNTLLEANKLGCCLKPNLKIRLQSSRIGICCTDSKKPTVFSVNACGDVFFQSLDRIHDPARPNINLKNVMSSWSNAVEKLDRKVPSSKSKSHAVVDPLDLAQKVMACDLSQPDVSQETEMPGVRPELPFMLKQLDLFEGVENPLNSKILEQWGIYSQQDWETKKVEALGGVVESTAKIDLVSDWLAANPSQTCETPRRMTQESQDVEEFDSQIFSQDLVSASQEEYLVESSQLPEEIGQEAATDKDVLKMKLFSKYSNVGKKRRRYDGF</sequence>
<keyword evidence="3" id="KW-1185">Reference proteome</keyword>
<gene>
    <name evidence="2" type="ORF">CLODIP_2_CD05989</name>
</gene>
<dbReference type="OrthoDB" id="8195041at2759"/>